<dbReference type="GO" id="GO:0032259">
    <property type="term" value="P:methylation"/>
    <property type="evidence" value="ECO:0007669"/>
    <property type="project" value="UniProtKB-KW"/>
</dbReference>
<evidence type="ECO:0000313" key="3">
    <source>
        <dbReference type="Proteomes" id="UP000071979"/>
    </source>
</evidence>
<evidence type="ECO:0000259" key="1">
    <source>
        <dbReference type="Pfam" id="PF04480"/>
    </source>
</evidence>
<dbReference type="CDD" id="cd01038">
    <property type="entry name" value="Endonuclease_DUF559"/>
    <property type="match status" value="1"/>
</dbReference>
<protein>
    <submittedName>
        <fullName evidence="2">Cytosine methyltransferase</fullName>
    </submittedName>
</protein>
<accession>A0A8E1RXM5</accession>
<comment type="caution">
    <text evidence="2">The sequence shown here is derived from an EMBL/GenBank/DDBJ whole genome shotgun (WGS) entry which is preliminary data.</text>
</comment>
<dbReference type="InterPro" id="IPR047216">
    <property type="entry name" value="Endonuclease_DUF559_bact"/>
</dbReference>
<dbReference type="EMBL" id="LDSE01000024">
    <property type="protein sequence ID" value="KTS67253.1"/>
    <property type="molecule type" value="Genomic_DNA"/>
</dbReference>
<keyword evidence="2" id="KW-0808">Transferase</keyword>
<proteinExistence type="predicted"/>
<dbReference type="PANTHER" id="PTHR38590">
    <property type="entry name" value="BLL0828 PROTEIN"/>
    <property type="match status" value="1"/>
</dbReference>
<dbReference type="Pfam" id="PF04480">
    <property type="entry name" value="DUF559"/>
    <property type="match status" value="1"/>
</dbReference>
<dbReference type="Gene3D" id="3.40.960.10">
    <property type="entry name" value="VSR Endonuclease"/>
    <property type="match status" value="1"/>
</dbReference>
<dbReference type="GO" id="GO:0008168">
    <property type="term" value="F:methyltransferase activity"/>
    <property type="evidence" value="ECO:0007669"/>
    <property type="project" value="UniProtKB-KW"/>
</dbReference>
<name>A0A8E1RXM5_9GAMM</name>
<keyword evidence="2" id="KW-0489">Methyltransferase</keyword>
<gene>
    <name evidence="2" type="ORF">SA3R_13770</name>
</gene>
<dbReference type="Proteomes" id="UP000071979">
    <property type="component" value="Unassembled WGS sequence"/>
</dbReference>
<dbReference type="PANTHER" id="PTHR38590:SF1">
    <property type="entry name" value="BLL0828 PROTEIN"/>
    <property type="match status" value="1"/>
</dbReference>
<sequence length="115" mass="13711">MNHTVQPQRALRKAMPQAEQKLWRYLRNRNVCGAKFRRQHPVGGYIVDFACIERSLIVELDGGQHNTPEDQAYDARRTAYLQRCGWRVIRFWNHQVFNEFEAVMAEIYRCLMLAR</sequence>
<dbReference type="InterPro" id="IPR007569">
    <property type="entry name" value="DUF559"/>
</dbReference>
<feature type="domain" description="DUF559" evidence="1">
    <location>
        <begin position="6"/>
        <end position="111"/>
    </location>
</feature>
<dbReference type="InterPro" id="IPR011335">
    <property type="entry name" value="Restrct_endonuc-II-like"/>
</dbReference>
<organism evidence="2 3">
    <name type="scientific">Pantoea dispersa</name>
    <dbReference type="NCBI Taxonomy" id="59814"/>
    <lineage>
        <taxon>Bacteria</taxon>
        <taxon>Pseudomonadati</taxon>
        <taxon>Pseudomonadota</taxon>
        <taxon>Gammaproteobacteria</taxon>
        <taxon>Enterobacterales</taxon>
        <taxon>Erwiniaceae</taxon>
        <taxon>Pantoea</taxon>
    </lineage>
</organism>
<reference evidence="2 3" key="1">
    <citation type="journal article" date="2016" name="Front. Microbiol.">
        <title>Genomic Resource of Rice Seed Associated Bacteria.</title>
        <authorList>
            <person name="Midha S."/>
            <person name="Bansal K."/>
            <person name="Sharma S."/>
            <person name="Kumar N."/>
            <person name="Patil P.P."/>
            <person name="Chaudhry V."/>
            <person name="Patil P.B."/>
        </authorList>
    </citation>
    <scope>NUCLEOTIDE SEQUENCE [LARGE SCALE GENOMIC DNA]</scope>
    <source>
        <strain evidence="2 3">SA3</strain>
    </source>
</reference>
<dbReference type="SUPFAM" id="SSF52980">
    <property type="entry name" value="Restriction endonuclease-like"/>
    <property type="match status" value="1"/>
</dbReference>
<evidence type="ECO:0000313" key="2">
    <source>
        <dbReference type="EMBL" id="KTS67253.1"/>
    </source>
</evidence>
<dbReference type="RefSeq" id="WP_058775779.1">
    <property type="nucleotide sequence ID" value="NZ_LDSD01000001.1"/>
</dbReference>
<dbReference type="AlphaFoldDB" id="A0A8E1RXM5"/>